<dbReference type="InterPro" id="IPR019906">
    <property type="entry name" value="Ribosomal_uL6_bac-type"/>
</dbReference>
<dbReference type="PRINTS" id="PR00059">
    <property type="entry name" value="RIBOSOMALL6"/>
</dbReference>
<organism evidence="8 9">
    <name type="scientific">Candidatus Nasuia deltocephalincola</name>
    <dbReference type="NCBI Taxonomy" id="1160784"/>
    <lineage>
        <taxon>Bacteria</taxon>
        <taxon>Pseudomonadati</taxon>
        <taxon>Pseudomonadota</taxon>
        <taxon>Betaproteobacteria</taxon>
        <taxon>Candidatus Nasuia</taxon>
    </lineage>
</organism>
<dbReference type="Proteomes" id="UP000055684">
    <property type="component" value="Chromosome"/>
</dbReference>
<evidence type="ECO:0000256" key="2">
    <source>
        <dbReference type="ARBA" id="ARBA00023274"/>
    </source>
</evidence>
<evidence type="ECO:0000313" key="9">
    <source>
        <dbReference type="Proteomes" id="UP000055684"/>
    </source>
</evidence>
<keyword evidence="5" id="KW-0699">rRNA-binding</keyword>
<keyword evidence="5" id="KW-0694">RNA-binding</keyword>
<reference evidence="8 9" key="2">
    <citation type="journal article" date="2016" name="Genome Announc.">
        <title>Complete Genome Sequences of the Obligate Symbionts 'Candidatus Sulcia muelleri' and 'Ca. Nasuia deltocephalinicola' from the Pestiferous Leafhopper Macrosteles quadripunctulatus (Hemiptera: Cicadellidae).</title>
        <authorList>
            <person name="Bennett G.M."/>
            <person name="Abba S."/>
            <person name="Kube M."/>
            <person name="Marzachi C."/>
        </authorList>
    </citation>
    <scope>NUCLEOTIDE SEQUENCE [LARGE SCALE GENOMIC DNA]</scope>
    <source>
        <strain evidence="8 9">PUNC</strain>
    </source>
</reference>
<dbReference type="PROSITE" id="PS00525">
    <property type="entry name" value="RIBOSOMAL_L6_1"/>
    <property type="match status" value="1"/>
</dbReference>
<dbReference type="InterPro" id="IPR020040">
    <property type="entry name" value="Ribosomal_uL6_a/b-dom"/>
</dbReference>
<keyword evidence="6" id="KW-0472">Membrane</keyword>
<evidence type="ECO:0000256" key="5">
    <source>
        <dbReference type="RuleBase" id="RU003870"/>
    </source>
</evidence>
<dbReference type="PATRIC" id="fig|1160784.3.peg.92"/>
<keyword evidence="6" id="KW-1133">Transmembrane helix</keyword>
<proteinExistence type="inferred from homology"/>
<feature type="transmembrane region" description="Helical" evidence="6">
    <location>
        <begin position="90"/>
        <end position="110"/>
    </location>
</feature>
<evidence type="ECO:0000313" key="8">
    <source>
        <dbReference type="EMBL" id="ALP70041.1"/>
    </source>
</evidence>
<comment type="similarity">
    <text evidence="4">Belongs to the universal ribosomal protein uL6 family.</text>
</comment>
<evidence type="ECO:0000256" key="6">
    <source>
        <dbReference type="SAM" id="Phobius"/>
    </source>
</evidence>
<dbReference type="PANTHER" id="PTHR11655">
    <property type="entry name" value="60S/50S RIBOSOMAL PROTEIN L6/L9"/>
    <property type="match status" value="1"/>
</dbReference>
<dbReference type="InterPro" id="IPR036789">
    <property type="entry name" value="Ribosomal_uL6-like_a/b-dom_sf"/>
</dbReference>
<protein>
    <recommendedName>
        <fullName evidence="3 5">50S ribosomal protein L6</fullName>
    </recommendedName>
</protein>
<evidence type="ECO:0000259" key="7">
    <source>
        <dbReference type="Pfam" id="PF00347"/>
    </source>
</evidence>
<comment type="function">
    <text evidence="5">This protein binds to the 23S rRNA, and is important in its secondary structure. It is located near the subunit interface in the base of the L7/L12 stalk, and near the tRNA binding site of the peptidyltransferase center.</text>
</comment>
<dbReference type="AlphaFoldDB" id="A0A0S2UPH4"/>
<dbReference type="GO" id="GO:0022625">
    <property type="term" value="C:cytosolic large ribosomal subunit"/>
    <property type="evidence" value="ECO:0007669"/>
    <property type="project" value="TreeGrafter"/>
</dbReference>
<dbReference type="Gene3D" id="3.90.930.12">
    <property type="entry name" value="Ribosomal protein L6, alpha-beta domain"/>
    <property type="match status" value="1"/>
</dbReference>
<keyword evidence="6" id="KW-0812">Transmembrane</keyword>
<dbReference type="SUPFAM" id="SSF56053">
    <property type="entry name" value="Ribosomal protein L6"/>
    <property type="match status" value="1"/>
</dbReference>
<reference evidence="9" key="1">
    <citation type="submission" date="2015-11" db="EMBL/GenBank/DDBJ databases">
        <title>Complete genome sequences of the obligate symbionts Candidatus Sulcia muelleri and Candidatus Nasuia deltocephalinicola from the pestiferous leafhopper, Macrosteles quadripunctulatus (Hemiptera: Cicadellidae).</title>
        <authorList>
            <person name="Bennett G.M."/>
            <person name="Abba S."/>
            <person name="Kube M."/>
            <person name="Marzachi C."/>
        </authorList>
    </citation>
    <scope>NUCLEOTIDE SEQUENCE [LARGE SCALE GENOMIC DNA]</scope>
    <source>
        <strain evidence="9">PUNC</strain>
    </source>
</reference>
<feature type="domain" description="Large ribosomal subunit protein uL6 alpha-beta" evidence="7">
    <location>
        <begin position="94"/>
        <end position="167"/>
    </location>
</feature>
<dbReference type="OrthoDB" id="9805007at2"/>
<sequence>MFFKSRYFKISRFSNKIIYLFNLFFNFNNFFLEFLSHSGYLKICLNDFFIYSVNNFLKIFSLNIKNNNGFFYSIIYNTIKGLIFNYEKKLVLFGLGFKLFLKSKYIYFYLSYSHPIICKKPYDLNIEILNSNELIVSGPNKQRVGEQCLIFRNYKRPDPYKGKGVRYFNEKIFLKSIKKK</sequence>
<evidence type="ECO:0000256" key="4">
    <source>
        <dbReference type="RuleBase" id="RU003869"/>
    </source>
</evidence>
<dbReference type="EMBL" id="CP013211">
    <property type="protein sequence ID" value="ALP70041.1"/>
    <property type="molecule type" value="Genomic_DNA"/>
</dbReference>
<evidence type="ECO:0000256" key="3">
    <source>
        <dbReference type="ARBA" id="ARBA00035454"/>
    </source>
</evidence>
<evidence type="ECO:0000256" key="1">
    <source>
        <dbReference type="ARBA" id="ARBA00022980"/>
    </source>
</evidence>
<dbReference type="PIRSF" id="PIRSF002162">
    <property type="entry name" value="Ribosomal_L6"/>
    <property type="match status" value="1"/>
</dbReference>
<dbReference type="InterPro" id="IPR002358">
    <property type="entry name" value="Ribosomal_uL6_CS"/>
</dbReference>
<accession>A0A0S2UPH4</accession>
<name>A0A0S2UPH4_9PROT</name>
<keyword evidence="1 4" id="KW-0689">Ribosomal protein</keyword>
<dbReference type="GO" id="GO:0003735">
    <property type="term" value="F:structural constituent of ribosome"/>
    <property type="evidence" value="ECO:0007669"/>
    <property type="project" value="InterPro"/>
</dbReference>
<dbReference type="PANTHER" id="PTHR11655:SF14">
    <property type="entry name" value="LARGE RIBOSOMAL SUBUNIT PROTEIN UL6M"/>
    <property type="match status" value="1"/>
</dbReference>
<gene>
    <name evidence="8" type="ORF">ASU29_128</name>
</gene>
<keyword evidence="2 4" id="KW-0687">Ribonucleoprotein</keyword>
<dbReference type="Pfam" id="PF00347">
    <property type="entry name" value="Ribosomal_L6"/>
    <property type="match status" value="1"/>
</dbReference>
<dbReference type="GO" id="GO:0019843">
    <property type="term" value="F:rRNA binding"/>
    <property type="evidence" value="ECO:0007669"/>
    <property type="project" value="UniProtKB-KW"/>
</dbReference>
<dbReference type="InterPro" id="IPR000702">
    <property type="entry name" value="Ribosomal_uL6-like"/>
</dbReference>
<dbReference type="GO" id="GO:0002181">
    <property type="term" value="P:cytoplasmic translation"/>
    <property type="evidence" value="ECO:0007669"/>
    <property type="project" value="TreeGrafter"/>
</dbReference>